<organism evidence="1 2">
    <name type="scientific">Kiloniella spongiae</name>
    <dbReference type="NCBI Taxonomy" id="1489064"/>
    <lineage>
        <taxon>Bacteria</taxon>
        <taxon>Pseudomonadati</taxon>
        <taxon>Pseudomonadota</taxon>
        <taxon>Alphaproteobacteria</taxon>
        <taxon>Rhodospirillales</taxon>
        <taxon>Kiloniellaceae</taxon>
        <taxon>Kiloniella</taxon>
    </lineage>
</organism>
<name>A0A0H2MAV7_9PROT</name>
<comment type="caution">
    <text evidence="1">The sequence shown here is derived from an EMBL/GenBank/DDBJ whole genome shotgun (WGS) entry which is preliminary data.</text>
</comment>
<dbReference type="Pfam" id="PF10636">
    <property type="entry name" value="hemP"/>
    <property type="match status" value="1"/>
</dbReference>
<dbReference type="Gene3D" id="2.10.70.10">
    <property type="entry name" value="Complement Module, domain 1"/>
    <property type="match status" value="1"/>
</dbReference>
<dbReference type="OrthoDB" id="7870498at2"/>
<keyword evidence="2" id="KW-1185">Reference proteome</keyword>
<dbReference type="AlphaFoldDB" id="A0A0H2MAV7"/>
<gene>
    <name evidence="1" type="ORF">WH96_17420</name>
</gene>
<proteinExistence type="predicted"/>
<sequence length="49" mass="5645">MDDASNRSGQMPRVSAETLMQNTREIVIEYQGSDYRLRITSNNKLILTK</sequence>
<protein>
    <submittedName>
        <fullName evidence="1">Hemin transporter HemP</fullName>
    </submittedName>
</protein>
<evidence type="ECO:0000313" key="1">
    <source>
        <dbReference type="EMBL" id="KLN59443.1"/>
    </source>
</evidence>
<reference evidence="1 2" key="1">
    <citation type="submission" date="2015-03" db="EMBL/GenBank/DDBJ databases">
        <title>Genome Sequence of Kiloniella spongiae MEBiC09566, isolated from a marine sponge.</title>
        <authorList>
            <person name="Shao Z."/>
            <person name="Wang L."/>
            <person name="Li X."/>
        </authorList>
    </citation>
    <scope>NUCLEOTIDE SEQUENCE [LARGE SCALE GENOMIC DNA]</scope>
    <source>
        <strain evidence="1 2">MEBiC09566</strain>
    </source>
</reference>
<dbReference type="Proteomes" id="UP000035444">
    <property type="component" value="Unassembled WGS sequence"/>
</dbReference>
<accession>A0A0H2MAV7</accession>
<dbReference type="EMBL" id="LAQL01000015">
    <property type="protein sequence ID" value="KLN59443.1"/>
    <property type="molecule type" value="Genomic_DNA"/>
</dbReference>
<dbReference type="STRING" id="1489064.WH96_17420"/>
<evidence type="ECO:0000313" key="2">
    <source>
        <dbReference type="Proteomes" id="UP000035444"/>
    </source>
</evidence>
<dbReference type="InterPro" id="IPR019600">
    <property type="entry name" value="Hemin_uptake_protein_HemP"/>
</dbReference>